<dbReference type="AlphaFoldDB" id="A0A6C0IDJ6"/>
<sequence>MDILHEDVWGIIWEFVGFGDRRGANVAVYQRINRQCRDFLSQRVRVEIDRDQRIPLPEFIQHYTQYQTMMEQKRNTALEWNDYRGYFTVVDFDEERWMYYHRLLQTYYFIFSITTFPHFRGQLYFYEFQV</sequence>
<accession>A0A6C0IDJ6</accession>
<proteinExistence type="predicted"/>
<organism evidence="1">
    <name type="scientific">viral metagenome</name>
    <dbReference type="NCBI Taxonomy" id="1070528"/>
    <lineage>
        <taxon>unclassified sequences</taxon>
        <taxon>metagenomes</taxon>
        <taxon>organismal metagenomes</taxon>
    </lineage>
</organism>
<name>A0A6C0IDJ6_9ZZZZ</name>
<evidence type="ECO:0000313" key="1">
    <source>
        <dbReference type="EMBL" id="QHT90690.1"/>
    </source>
</evidence>
<protein>
    <submittedName>
        <fullName evidence="1">Uncharacterized protein</fullName>
    </submittedName>
</protein>
<dbReference type="EMBL" id="MN740156">
    <property type="protein sequence ID" value="QHT90690.1"/>
    <property type="molecule type" value="Genomic_DNA"/>
</dbReference>
<reference evidence="1" key="1">
    <citation type="journal article" date="2020" name="Nature">
        <title>Giant virus diversity and host interactions through global metagenomics.</title>
        <authorList>
            <person name="Schulz F."/>
            <person name="Roux S."/>
            <person name="Paez-Espino D."/>
            <person name="Jungbluth S."/>
            <person name="Walsh D.A."/>
            <person name="Denef V.J."/>
            <person name="McMahon K.D."/>
            <person name="Konstantinidis K.T."/>
            <person name="Eloe-Fadrosh E.A."/>
            <person name="Kyrpides N.C."/>
            <person name="Woyke T."/>
        </authorList>
    </citation>
    <scope>NUCLEOTIDE SEQUENCE</scope>
    <source>
        <strain evidence="1">GVMAG-M-3300023184-71</strain>
    </source>
</reference>